<dbReference type="RefSeq" id="WP_186871843.1">
    <property type="nucleotide sequence ID" value="NZ_JACOOR010000003.1"/>
</dbReference>
<dbReference type="EMBL" id="JACOOR010000003">
    <property type="protein sequence ID" value="MBC5659491.1"/>
    <property type="molecule type" value="Genomic_DNA"/>
</dbReference>
<keyword evidence="2" id="KW-0812">Transmembrane</keyword>
<gene>
    <name evidence="3" type="ORF">H8S44_06875</name>
</gene>
<dbReference type="AlphaFoldDB" id="A0A923LBV3"/>
<evidence type="ECO:0000313" key="4">
    <source>
        <dbReference type="Proteomes" id="UP000649345"/>
    </source>
</evidence>
<keyword evidence="2" id="KW-0472">Membrane</keyword>
<comment type="caution">
    <text evidence="3">The sequence shown here is derived from an EMBL/GenBank/DDBJ whole genome shotgun (WGS) entry which is preliminary data.</text>
</comment>
<evidence type="ECO:0000256" key="1">
    <source>
        <dbReference type="SAM" id="MobiDB-lite"/>
    </source>
</evidence>
<accession>A0A923LBV3</accession>
<name>A0A923LBV3_9FIRM</name>
<proteinExistence type="predicted"/>
<reference evidence="3" key="1">
    <citation type="submission" date="2020-08" db="EMBL/GenBank/DDBJ databases">
        <title>Genome public.</title>
        <authorList>
            <person name="Liu C."/>
            <person name="Sun Q."/>
        </authorList>
    </citation>
    <scope>NUCLEOTIDE SEQUENCE</scope>
    <source>
        <strain evidence="3">NSJ-68</strain>
    </source>
</reference>
<feature type="transmembrane region" description="Helical" evidence="2">
    <location>
        <begin position="7"/>
        <end position="26"/>
    </location>
</feature>
<feature type="compositionally biased region" description="Acidic residues" evidence="1">
    <location>
        <begin position="73"/>
        <end position="85"/>
    </location>
</feature>
<evidence type="ECO:0000313" key="3">
    <source>
        <dbReference type="EMBL" id="MBC5659491.1"/>
    </source>
</evidence>
<sequence length="91" mass="10004">MNRDKARVAVYALGGVYLLYLAWQLFSELPTAGSEKPLMIVFTIFFAIVGAGLAGWGLYSSWKTVKGRTAVPETEEDPQNTEDGSDENKSE</sequence>
<feature type="region of interest" description="Disordered" evidence="1">
    <location>
        <begin position="68"/>
        <end position="91"/>
    </location>
</feature>
<feature type="transmembrane region" description="Helical" evidence="2">
    <location>
        <begin position="38"/>
        <end position="59"/>
    </location>
</feature>
<keyword evidence="2" id="KW-1133">Transmembrane helix</keyword>
<evidence type="ECO:0000256" key="2">
    <source>
        <dbReference type="SAM" id="Phobius"/>
    </source>
</evidence>
<dbReference type="Proteomes" id="UP000649345">
    <property type="component" value="Unassembled WGS sequence"/>
</dbReference>
<keyword evidence="4" id="KW-1185">Reference proteome</keyword>
<protein>
    <submittedName>
        <fullName evidence="3">Uncharacterized protein</fullName>
    </submittedName>
</protein>
<organism evidence="3 4">
    <name type="scientific">Anaerosacchariphilus hominis</name>
    <dbReference type="NCBI Taxonomy" id="2763017"/>
    <lineage>
        <taxon>Bacteria</taxon>
        <taxon>Bacillati</taxon>
        <taxon>Bacillota</taxon>
        <taxon>Clostridia</taxon>
        <taxon>Lachnospirales</taxon>
        <taxon>Lachnospiraceae</taxon>
        <taxon>Anaerosacchariphilus</taxon>
    </lineage>
</organism>